<dbReference type="GO" id="GO:0016740">
    <property type="term" value="F:transferase activity"/>
    <property type="evidence" value="ECO:0007669"/>
    <property type="project" value="UniProtKB-KW"/>
</dbReference>
<dbReference type="EMBL" id="KV429032">
    <property type="protein sequence ID" value="KZT74813.1"/>
    <property type="molecule type" value="Genomic_DNA"/>
</dbReference>
<evidence type="ECO:0000256" key="3">
    <source>
        <dbReference type="ARBA" id="ARBA00022691"/>
    </source>
</evidence>
<evidence type="ECO:0000256" key="2">
    <source>
        <dbReference type="ARBA" id="ARBA00022679"/>
    </source>
</evidence>
<comment type="similarity">
    <text evidence="4">Belongs to the class I-like SAM-binding methyltransferase superfamily.</text>
</comment>
<name>A0A165UEZ1_9APHY</name>
<evidence type="ECO:0000256" key="1">
    <source>
        <dbReference type="ARBA" id="ARBA00005179"/>
    </source>
</evidence>
<gene>
    <name evidence="5" type="ORF">DAEQUDRAFT_742273</name>
</gene>
<proteinExistence type="inferred from homology"/>
<comment type="pathway">
    <text evidence="1">Secondary metabolite biosynthesis.</text>
</comment>
<dbReference type="Proteomes" id="UP000076727">
    <property type="component" value="Unassembled WGS sequence"/>
</dbReference>
<evidence type="ECO:0000313" key="5">
    <source>
        <dbReference type="EMBL" id="KZT74813.1"/>
    </source>
</evidence>
<protein>
    <recommendedName>
        <fullName evidence="7">Methyltransferase domain-containing protein</fullName>
    </recommendedName>
</protein>
<dbReference type="SUPFAM" id="SSF53335">
    <property type="entry name" value="S-adenosyl-L-methionine-dependent methyltransferases"/>
    <property type="match status" value="1"/>
</dbReference>
<dbReference type="Gene3D" id="3.40.50.150">
    <property type="entry name" value="Vaccinia Virus protein VP39"/>
    <property type="match status" value="1"/>
</dbReference>
<keyword evidence="2" id="KW-0808">Transferase</keyword>
<evidence type="ECO:0008006" key="7">
    <source>
        <dbReference type="Google" id="ProtNLM"/>
    </source>
</evidence>
<keyword evidence="3" id="KW-0949">S-adenosyl-L-methionine</keyword>
<keyword evidence="6" id="KW-1185">Reference proteome</keyword>
<dbReference type="PANTHER" id="PTHR35897">
    <property type="entry name" value="METHYLTRANSFERASE AUSD"/>
    <property type="match status" value="1"/>
</dbReference>
<dbReference type="AlphaFoldDB" id="A0A165UEZ1"/>
<dbReference type="STRING" id="1314783.A0A165UEZ1"/>
<sequence length="308" mass="33956">MPSPLLSAEDAPSYEHLYYLNEQELAFFQSQTGIQNEDDLKQHIMDVRTEALKVTPYTCIKAFVYTKLIASRLPAYPQAIQLGIQRKGAIWLDIGCCFGVDVRKAVADGIPAENAIGSDIHPEYWDLGHRLFRTTSKKFPASFLGGDAFDPDFFRMAPPLESPPEGPPPTPATLSTLTPLNGHVSIIHVSSVFHLFDEEQQLELARKLAGLLSPLPGSTIIGLHVGRAEKGLRTEGQVTRSGNYMFCHSPDSWKELWDGTVFQKGKVEVKASLLTPDELLGREAAERGGLTSGRSVAQNLLVWSVTRL</sequence>
<organism evidence="5 6">
    <name type="scientific">Daedalea quercina L-15889</name>
    <dbReference type="NCBI Taxonomy" id="1314783"/>
    <lineage>
        <taxon>Eukaryota</taxon>
        <taxon>Fungi</taxon>
        <taxon>Dikarya</taxon>
        <taxon>Basidiomycota</taxon>
        <taxon>Agaricomycotina</taxon>
        <taxon>Agaricomycetes</taxon>
        <taxon>Polyporales</taxon>
        <taxon>Fomitopsis</taxon>
    </lineage>
</organism>
<accession>A0A165UEZ1</accession>
<evidence type="ECO:0000256" key="4">
    <source>
        <dbReference type="ARBA" id="ARBA00038314"/>
    </source>
</evidence>
<evidence type="ECO:0000313" key="6">
    <source>
        <dbReference type="Proteomes" id="UP000076727"/>
    </source>
</evidence>
<reference evidence="5 6" key="1">
    <citation type="journal article" date="2016" name="Mol. Biol. Evol.">
        <title>Comparative Genomics of Early-Diverging Mushroom-Forming Fungi Provides Insights into the Origins of Lignocellulose Decay Capabilities.</title>
        <authorList>
            <person name="Nagy L.G."/>
            <person name="Riley R."/>
            <person name="Tritt A."/>
            <person name="Adam C."/>
            <person name="Daum C."/>
            <person name="Floudas D."/>
            <person name="Sun H."/>
            <person name="Yadav J.S."/>
            <person name="Pangilinan J."/>
            <person name="Larsson K.H."/>
            <person name="Matsuura K."/>
            <person name="Barry K."/>
            <person name="Labutti K."/>
            <person name="Kuo R."/>
            <person name="Ohm R.A."/>
            <person name="Bhattacharya S.S."/>
            <person name="Shirouzu T."/>
            <person name="Yoshinaga Y."/>
            <person name="Martin F.M."/>
            <person name="Grigoriev I.V."/>
            <person name="Hibbett D.S."/>
        </authorList>
    </citation>
    <scope>NUCLEOTIDE SEQUENCE [LARGE SCALE GENOMIC DNA]</scope>
    <source>
        <strain evidence="5 6">L-15889</strain>
    </source>
</reference>
<dbReference type="OrthoDB" id="2094832at2759"/>
<dbReference type="InterPro" id="IPR051654">
    <property type="entry name" value="Meroterpenoid_MTases"/>
</dbReference>
<dbReference type="PANTHER" id="PTHR35897:SF1">
    <property type="entry name" value="METHYLTRANSFERASE AUSD"/>
    <property type="match status" value="1"/>
</dbReference>
<dbReference type="InterPro" id="IPR029063">
    <property type="entry name" value="SAM-dependent_MTases_sf"/>
</dbReference>